<evidence type="ECO:0000256" key="4">
    <source>
        <dbReference type="ARBA" id="ARBA00022840"/>
    </source>
</evidence>
<protein>
    <submittedName>
        <fullName evidence="7">TCP-1/cpn60 chaperonin family protein</fullName>
    </submittedName>
</protein>
<dbReference type="Gene3D" id="3.50.7.10">
    <property type="entry name" value="GroEL"/>
    <property type="match status" value="1"/>
</dbReference>
<gene>
    <name evidence="7" type="ORF">LQV63_00250</name>
</gene>
<dbReference type="InterPro" id="IPR002194">
    <property type="entry name" value="Chaperonin_TCP-1_CS"/>
</dbReference>
<dbReference type="InterPro" id="IPR027410">
    <property type="entry name" value="TCP-1-like_intermed_sf"/>
</dbReference>
<dbReference type="PRINTS" id="PR00304">
    <property type="entry name" value="TCOMPLEXTCP1"/>
</dbReference>
<sequence>MTQGNGQVQETDERYATLLNNAGAVRALCAAVEGTLGPKGLDVMLVGGDGDVIITNDGVTILEKMDVSHPAAKLLIQVARAQQNEVGDGTTTATVLAGALVQEGVAQVTKGVPAAKVVTGLMQGIGAATEALRQRAVRLEGWDDVRLRRAVHIAGREQEDVVRLVLEAGQAVGWEQLQDPYYRFAETIVAHEKAKNEWFHGVMLKQKPLQRDWLPERNCCRVLVLQDSLEPDALDEQLLTTEAGFQQYMTHRGVFMQRLAQLHELGVGFIVLERGIHPEAEQFCLDHDMMVVQRVSREDIARVCRLTGGKPLKRAALAKDAAVLEPLLGRTACVRYDERLERVRLYAPDSPGHTGDAGGVVSGKDPTPPRRAQVTLIVGASTREVVGERARIAQDAAAALQAAVQGGVLPGGGTTELALSYRLERYRETVRGMEAFGIAAVAQALRKPMAQIVLNAGFNPLEKLEEARAAQTAEGNEAIGIDCDSGALLDYARAGIFDPATVKLHALHAAGEVAAAVLRIHTVIKMKPDASTSA</sequence>
<dbReference type="PROSITE" id="PS00751">
    <property type="entry name" value="TCP1_2"/>
    <property type="match status" value="1"/>
</dbReference>
<keyword evidence="4" id="KW-0067">ATP-binding</keyword>
<evidence type="ECO:0000256" key="6">
    <source>
        <dbReference type="SAM" id="MobiDB-lite"/>
    </source>
</evidence>
<dbReference type="SUPFAM" id="SSF48592">
    <property type="entry name" value="GroEL equatorial domain-like"/>
    <property type="match status" value="1"/>
</dbReference>
<organism evidence="7 8">
    <name type="scientific">Paenibacillus profundus</name>
    <dbReference type="NCBI Taxonomy" id="1173085"/>
    <lineage>
        <taxon>Bacteria</taxon>
        <taxon>Bacillati</taxon>
        <taxon>Bacillota</taxon>
        <taxon>Bacilli</taxon>
        <taxon>Bacillales</taxon>
        <taxon>Paenibacillaceae</taxon>
        <taxon>Paenibacillus</taxon>
    </lineage>
</organism>
<keyword evidence="5" id="KW-0143">Chaperone</keyword>
<dbReference type="RefSeq" id="WP_233695289.1">
    <property type="nucleotide sequence ID" value="NZ_JAJNBZ010000001.1"/>
</dbReference>
<dbReference type="Gene3D" id="1.10.560.10">
    <property type="entry name" value="GroEL-like equatorial domain"/>
    <property type="match status" value="1"/>
</dbReference>
<dbReference type="EMBL" id="JAJNBZ010000001">
    <property type="protein sequence ID" value="MCE5167749.1"/>
    <property type="molecule type" value="Genomic_DNA"/>
</dbReference>
<proteinExistence type="inferred from homology"/>
<dbReference type="Proteomes" id="UP001199916">
    <property type="component" value="Unassembled WGS sequence"/>
</dbReference>
<comment type="similarity">
    <text evidence="2">Belongs to the TCP-1 chaperonin family.</text>
</comment>
<accession>A0ABS8YAE0</accession>
<comment type="caution">
    <text evidence="7">The sequence shown here is derived from an EMBL/GenBank/DDBJ whole genome shotgun (WGS) entry which is preliminary data.</text>
</comment>
<feature type="region of interest" description="Disordered" evidence="6">
    <location>
        <begin position="347"/>
        <end position="368"/>
    </location>
</feature>
<dbReference type="CDD" id="cd00309">
    <property type="entry name" value="chaperonin_type_I_II"/>
    <property type="match status" value="1"/>
</dbReference>
<dbReference type="InterPro" id="IPR017998">
    <property type="entry name" value="Chaperone_TCP-1"/>
</dbReference>
<name>A0ABS8YAE0_9BACL</name>
<dbReference type="Gene3D" id="3.30.260.10">
    <property type="entry name" value="TCP-1-like chaperonin intermediate domain"/>
    <property type="match status" value="1"/>
</dbReference>
<dbReference type="PANTHER" id="PTHR11353">
    <property type="entry name" value="CHAPERONIN"/>
    <property type="match status" value="1"/>
</dbReference>
<keyword evidence="3" id="KW-0547">Nucleotide-binding</keyword>
<evidence type="ECO:0000313" key="8">
    <source>
        <dbReference type="Proteomes" id="UP001199916"/>
    </source>
</evidence>
<reference evidence="7 8" key="1">
    <citation type="submission" date="2021-11" db="EMBL/GenBank/DDBJ databases">
        <title>Draft genome sequence of Paenibacillus profundus YoMME, a new Gram-positive bacteria with exoelectrogenic properties.</title>
        <authorList>
            <person name="Hubenova Y."/>
            <person name="Hubenova E."/>
            <person name="Manasiev Y."/>
            <person name="Peykov S."/>
            <person name="Mitov M."/>
        </authorList>
    </citation>
    <scope>NUCLEOTIDE SEQUENCE [LARGE SCALE GENOMIC DNA]</scope>
    <source>
        <strain evidence="7 8">YoMME</strain>
    </source>
</reference>
<dbReference type="InterPro" id="IPR002423">
    <property type="entry name" value="Cpn60/GroEL/TCP-1"/>
</dbReference>
<evidence type="ECO:0000313" key="7">
    <source>
        <dbReference type="EMBL" id="MCE5167749.1"/>
    </source>
</evidence>
<dbReference type="InterPro" id="IPR027413">
    <property type="entry name" value="GROEL-like_equatorial_sf"/>
</dbReference>
<dbReference type="InterPro" id="IPR027409">
    <property type="entry name" value="GroEL-like_apical_dom_sf"/>
</dbReference>
<evidence type="ECO:0000256" key="5">
    <source>
        <dbReference type="ARBA" id="ARBA00023186"/>
    </source>
</evidence>
<keyword evidence="8" id="KW-1185">Reference proteome</keyword>
<evidence type="ECO:0000256" key="3">
    <source>
        <dbReference type="ARBA" id="ARBA00022741"/>
    </source>
</evidence>
<comment type="similarity">
    <text evidence="1">Belongs to the chaperonin (HSP60) family.</text>
</comment>
<evidence type="ECO:0000256" key="1">
    <source>
        <dbReference type="ARBA" id="ARBA00006607"/>
    </source>
</evidence>
<dbReference type="Pfam" id="PF00118">
    <property type="entry name" value="Cpn60_TCP1"/>
    <property type="match status" value="1"/>
</dbReference>
<dbReference type="SUPFAM" id="SSF52029">
    <property type="entry name" value="GroEL apical domain-like"/>
    <property type="match status" value="1"/>
</dbReference>
<evidence type="ECO:0000256" key="2">
    <source>
        <dbReference type="ARBA" id="ARBA00008020"/>
    </source>
</evidence>